<dbReference type="EMBL" id="AUXZ01000098">
    <property type="protein sequence ID" value="KZN47652.1"/>
    <property type="molecule type" value="Genomic_DNA"/>
</dbReference>
<dbReference type="AlphaFoldDB" id="A0A167CH79"/>
<gene>
    <name evidence="1" type="ORF">N476_22885</name>
</gene>
<comment type="caution">
    <text evidence="1">The sequence shown here is derived from an EMBL/GenBank/DDBJ whole genome shotgun (WGS) entry which is preliminary data.</text>
</comment>
<sequence length="32" mass="3804">MVHSWPDLQNALHASQTYHVDMLTFVEYHSVF</sequence>
<proteinExistence type="predicted"/>
<evidence type="ECO:0000313" key="2">
    <source>
        <dbReference type="Proteomes" id="UP000076503"/>
    </source>
</evidence>
<evidence type="ECO:0000313" key="1">
    <source>
        <dbReference type="EMBL" id="KZN47652.1"/>
    </source>
</evidence>
<organism evidence="1 2">
    <name type="scientific">Pseudoalteromonas luteoviolacea H33</name>
    <dbReference type="NCBI Taxonomy" id="1365251"/>
    <lineage>
        <taxon>Bacteria</taxon>
        <taxon>Pseudomonadati</taxon>
        <taxon>Pseudomonadota</taxon>
        <taxon>Gammaproteobacteria</taxon>
        <taxon>Alteromonadales</taxon>
        <taxon>Pseudoalteromonadaceae</taxon>
        <taxon>Pseudoalteromonas</taxon>
    </lineage>
</organism>
<dbReference type="PATRIC" id="fig|1365251.3.peg.4045"/>
<reference evidence="1 2" key="1">
    <citation type="submission" date="2013-07" db="EMBL/GenBank/DDBJ databases">
        <title>Comparative Genomic and Metabolomic Analysis of Twelve Strains of Pseudoalteromonas luteoviolacea.</title>
        <authorList>
            <person name="Vynne N.G."/>
            <person name="Mansson M."/>
            <person name="Gram L."/>
        </authorList>
    </citation>
    <scope>NUCLEOTIDE SEQUENCE [LARGE SCALE GENOMIC DNA]</scope>
    <source>
        <strain evidence="1 2">H33</strain>
    </source>
</reference>
<dbReference type="Proteomes" id="UP000076503">
    <property type="component" value="Unassembled WGS sequence"/>
</dbReference>
<accession>A0A167CH79</accession>
<name>A0A167CH79_9GAMM</name>
<protein>
    <submittedName>
        <fullName evidence="1">Uncharacterized protein</fullName>
    </submittedName>
</protein>